<gene>
    <name evidence="9" type="ORF">C7460_1043</name>
</gene>
<organism evidence="9 10">
    <name type="scientific">Marinoscillum furvescens DSM 4134</name>
    <dbReference type="NCBI Taxonomy" id="1122208"/>
    <lineage>
        <taxon>Bacteria</taxon>
        <taxon>Pseudomonadati</taxon>
        <taxon>Bacteroidota</taxon>
        <taxon>Cytophagia</taxon>
        <taxon>Cytophagales</taxon>
        <taxon>Reichenbachiellaceae</taxon>
        <taxon>Marinoscillum</taxon>
    </lineage>
</organism>
<dbReference type="FunFam" id="3.40.1010.10:FF:000001">
    <property type="entry name" value="Siroheme synthase"/>
    <property type="match status" value="1"/>
</dbReference>
<dbReference type="InterPro" id="IPR035996">
    <property type="entry name" value="4pyrrol_Methylase_sf"/>
</dbReference>
<evidence type="ECO:0000256" key="3">
    <source>
        <dbReference type="ARBA" id="ARBA00022603"/>
    </source>
</evidence>
<dbReference type="Gene3D" id="3.30.950.10">
    <property type="entry name" value="Methyltransferase, Cobalt-precorrin-4 Transmethylase, Domain 2"/>
    <property type="match status" value="1"/>
</dbReference>
<evidence type="ECO:0000313" key="10">
    <source>
        <dbReference type="Proteomes" id="UP000256779"/>
    </source>
</evidence>
<reference evidence="9 10" key="1">
    <citation type="submission" date="2018-07" db="EMBL/GenBank/DDBJ databases">
        <title>Genomic Encyclopedia of Type Strains, Phase IV (KMG-IV): sequencing the most valuable type-strain genomes for metagenomic binning, comparative biology and taxonomic classification.</title>
        <authorList>
            <person name="Goeker M."/>
        </authorList>
    </citation>
    <scope>NUCLEOTIDE SEQUENCE [LARGE SCALE GENOMIC DNA]</scope>
    <source>
        <strain evidence="9 10">DSM 4134</strain>
    </source>
</reference>
<dbReference type="PANTHER" id="PTHR45790">
    <property type="entry name" value="SIROHEME SYNTHASE-RELATED"/>
    <property type="match status" value="1"/>
</dbReference>
<dbReference type="InterPro" id="IPR006366">
    <property type="entry name" value="CobA/CysG_C"/>
</dbReference>
<keyword evidence="5" id="KW-0949">S-adenosyl-L-methionine</keyword>
<comment type="caution">
    <text evidence="9">The sequence shown here is derived from an EMBL/GenBank/DDBJ whole genome shotgun (WGS) entry which is preliminary data.</text>
</comment>
<accession>A0A3D9L678</accession>
<dbReference type="Pfam" id="PF00590">
    <property type="entry name" value="TP_methylase"/>
    <property type="match status" value="1"/>
</dbReference>
<evidence type="ECO:0000256" key="1">
    <source>
        <dbReference type="ARBA" id="ARBA00005879"/>
    </source>
</evidence>
<evidence type="ECO:0000256" key="2">
    <source>
        <dbReference type="ARBA" id="ARBA00012162"/>
    </source>
</evidence>
<dbReference type="InterPro" id="IPR003043">
    <property type="entry name" value="Uropor_MeTrfase_CS"/>
</dbReference>
<name>A0A3D9L678_MARFU</name>
<dbReference type="EMBL" id="QREG01000004">
    <property type="protein sequence ID" value="REE00984.1"/>
    <property type="molecule type" value="Genomic_DNA"/>
</dbReference>
<protein>
    <recommendedName>
        <fullName evidence="2">uroporphyrinogen-III C-methyltransferase</fullName>
        <ecNumber evidence="2">2.1.1.107</ecNumber>
    </recommendedName>
</protein>
<dbReference type="AlphaFoldDB" id="A0A3D9L678"/>
<dbReference type="InterPro" id="IPR000878">
    <property type="entry name" value="4pyrrol_Mease"/>
</dbReference>
<dbReference type="PANTHER" id="PTHR45790:SF3">
    <property type="entry name" value="S-ADENOSYL-L-METHIONINE-DEPENDENT UROPORPHYRINOGEN III METHYLTRANSFERASE, CHLOROPLASTIC"/>
    <property type="match status" value="1"/>
</dbReference>
<dbReference type="Gene3D" id="3.40.1010.10">
    <property type="entry name" value="Cobalt-precorrin-4 Transmethylase, Domain 1"/>
    <property type="match status" value="1"/>
</dbReference>
<dbReference type="NCBIfam" id="TIGR01469">
    <property type="entry name" value="cobA_cysG_Cterm"/>
    <property type="match status" value="1"/>
</dbReference>
<evidence type="ECO:0000313" key="9">
    <source>
        <dbReference type="EMBL" id="REE00984.1"/>
    </source>
</evidence>
<dbReference type="NCBIfam" id="NF004790">
    <property type="entry name" value="PRK06136.1"/>
    <property type="match status" value="1"/>
</dbReference>
<keyword evidence="3 9" id="KW-0489">Methyltransferase</keyword>
<comment type="pathway">
    <text evidence="7">Porphyrin-containing compound metabolism; siroheme biosynthesis; precorrin-2 from uroporphyrinogen III: step 1/1.</text>
</comment>
<evidence type="ECO:0000256" key="7">
    <source>
        <dbReference type="ARBA" id="ARBA00025705"/>
    </source>
</evidence>
<dbReference type="GO" id="GO:0004851">
    <property type="term" value="F:uroporphyrin-III C-methyltransferase activity"/>
    <property type="evidence" value="ECO:0007669"/>
    <property type="project" value="UniProtKB-EC"/>
</dbReference>
<dbReference type="GO" id="GO:0019354">
    <property type="term" value="P:siroheme biosynthetic process"/>
    <property type="evidence" value="ECO:0007669"/>
    <property type="project" value="InterPro"/>
</dbReference>
<comment type="similarity">
    <text evidence="1">Belongs to the precorrin methyltransferase family.</text>
</comment>
<dbReference type="SUPFAM" id="SSF53790">
    <property type="entry name" value="Tetrapyrrole methylase"/>
    <property type="match status" value="1"/>
</dbReference>
<keyword evidence="10" id="KW-1185">Reference proteome</keyword>
<proteinExistence type="inferred from homology"/>
<feature type="domain" description="Tetrapyrrole methylase" evidence="8">
    <location>
        <begin position="14"/>
        <end position="221"/>
    </location>
</feature>
<evidence type="ECO:0000259" key="8">
    <source>
        <dbReference type="Pfam" id="PF00590"/>
    </source>
</evidence>
<dbReference type="InterPro" id="IPR050161">
    <property type="entry name" value="Siro_Cobalamin_biosynth"/>
</dbReference>
<evidence type="ECO:0000256" key="4">
    <source>
        <dbReference type="ARBA" id="ARBA00022679"/>
    </source>
</evidence>
<keyword evidence="6" id="KW-0627">Porphyrin biosynthesis</keyword>
<evidence type="ECO:0000256" key="6">
    <source>
        <dbReference type="ARBA" id="ARBA00023244"/>
    </source>
</evidence>
<dbReference type="CDD" id="cd11642">
    <property type="entry name" value="SUMT"/>
    <property type="match status" value="1"/>
</dbReference>
<dbReference type="EC" id="2.1.1.107" evidence="2"/>
<dbReference type="InterPro" id="IPR014777">
    <property type="entry name" value="4pyrrole_Mease_sub1"/>
</dbReference>
<keyword evidence="4 9" id="KW-0808">Transferase</keyword>
<dbReference type="PROSITE" id="PS00839">
    <property type="entry name" value="SUMT_1"/>
    <property type="match status" value="1"/>
</dbReference>
<dbReference type="GO" id="GO:0032259">
    <property type="term" value="P:methylation"/>
    <property type="evidence" value="ECO:0007669"/>
    <property type="project" value="UniProtKB-KW"/>
</dbReference>
<sequence>MNFIKPKLMSKTPKLTLVGAGPGDPELITLKGLKALQAADVVLYDALVDPELLTYAPDALHIPVGKRAGKSSVSQDTINSLIVQYAKEHGHVVRLKGGDPFVFGRGFEEKAFAEQHGLEVDVVVGVSSVMLPGYFGIPLTCRGINQSFTVVTATTREGKLSDEVLNAAAYAPTTLFFMGLGKLDMIAEAYVQNGRGELPVAIVSKGSHKDGEVIKGTANTIAEVAAKKQPEAPALLVFGEGAALASNEQQVNQWWETVKTEVA</sequence>
<dbReference type="InterPro" id="IPR014776">
    <property type="entry name" value="4pyrrole_Mease_sub2"/>
</dbReference>
<evidence type="ECO:0000256" key="5">
    <source>
        <dbReference type="ARBA" id="ARBA00022691"/>
    </source>
</evidence>
<dbReference type="Proteomes" id="UP000256779">
    <property type="component" value="Unassembled WGS sequence"/>
</dbReference>